<name>A0A2N0NDI9_9GLOM</name>
<gene>
    <name evidence="2" type="ORF">RhiirA5_368436</name>
</gene>
<accession>A0A2N0NDI9</accession>
<evidence type="ECO:0000313" key="3">
    <source>
        <dbReference type="Proteomes" id="UP000232722"/>
    </source>
</evidence>
<dbReference type="EMBL" id="LLXJ01010412">
    <property type="protein sequence ID" value="PKB92637.1"/>
    <property type="molecule type" value="Genomic_DNA"/>
</dbReference>
<organism evidence="2 3">
    <name type="scientific">Rhizophagus irregularis</name>
    <dbReference type="NCBI Taxonomy" id="588596"/>
    <lineage>
        <taxon>Eukaryota</taxon>
        <taxon>Fungi</taxon>
        <taxon>Fungi incertae sedis</taxon>
        <taxon>Mucoromycota</taxon>
        <taxon>Glomeromycotina</taxon>
        <taxon>Glomeromycetes</taxon>
        <taxon>Glomerales</taxon>
        <taxon>Glomeraceae</taxon>
        <taxon>Rhizophagus</taxon>
    </lineage>
</organism>
<proteinExistence type="predicted"/>
<feature type="transmembrane region" description="Helical" evidence="1">
    <location>
        <begin position="53"/>
        <end position="77"/>
    </location>
</feature>
<comment type="caution">
    <text evidence="2">The sequence shown here is derived from an EMBL/GenBank/DDBJ whole genome shotgun (WGS) entry which is preliminary data.</text>
</comment>
<keyword evidence="1" id="KW-0812">Transmembrane</keyword>
<reference evidence="2 3" key="2">
    <citation type="submission" date="2017-09" db="EMBL/GenBank/DDBJ databases">
        <title>Extensive intraspecific genome diversity in a model arbuscular mycorrhizal fungus.</title>
        <authorList>
            <person name="Chen E.C."/>
            <person name="Morin E."/>
            <person name="Beaudet D."/>
            <person name="Noel J."/>
            <person name="Ndikumana S."/>
            <person name="Charron P."/>
            <person name="St-Onge C."/>
            <person name="Giorgi J."/>
            <person name="Grigoriev I.V."/>
            <person name="Roux C."/>
            <person name="Martin F.M."/>
            <person name="Corradi N."/>
        </authorList>
    </citation>
    <scope>NUCLEOTIDE SEQUENCE [LARGE SCALE GENOMIC DNA]</scope>
    <source>
        <strain evidence="2 3">A5</strain>
    </source>
</reference>
<evidence type="ECO:0000256" key="1">
    <source>
        <dbReference type="SAM" id="Phobius"/>
    </source>
</evidence>
<keyword evidence="1" id="KW-0472">Membrane</keyword>
<dbReference type="Proteomes" id="UP000232722">
    <property type="component" value="Unassembled WGS sequence"/>
</dbReference>
<sequence length="78" mass="9076">MFVVLKSLNNLKNIKTEIENENYYKPYGITQNPETKNYITVLNNIKCKKCNSILVIMILINLFKIPSYQNILIILIIG</sequence>
<dbReference type="Gene3D" id="1.10.10.1010">
    <property type="entry name" value="Intein homing endonuclease, domain IV"/>
    <property type="match status" value="1"/>
</dbReference>
<dbReference type="AlphaFoldDB" id="A0A2N0NDI9"/>
<evidence type="ECO:0000313" key="2">
    <source>
        <dbReference type="EMBL" id="PKB92637.1"/>
    </source>
</evidence>
<reference evidence="2 3" key="1">
    <citation type="submission" date="2016-04" db="EMBL/GenBank/DDBJ databases">
        <title>Genome analyses suggest a sexual origin of heterokaryosis in a supposedly ancient asexual fungus.</title>
        <authorList>
            <person name="Ropars J."/>
            <person name="Sedzielewska K."/>
            <person name="Noel J."/>
            <person name="Charron P."/>
            <person name="Farinelli L."/>
            <person name="Marton T."/>
            <person name="Kruger M."/>
            <person name="Pelin A."/>
            <person name="Brachmann A."/>
            <person name="Corradi N."/>
        </authorList>
    </citation>
    <scope>NUCLEOTIDE SEQUENCE [LARGE SCALE GENOMIC DNA]</scope>
    <source>
        <strain evidence="2 3">A5</strain>
    </source>
</reference>
<protein>
    <submittedName>
        <fullName evidence="2">Uncharacterized protein</fullName>
    </submittedName>
</protein>
<keyword evidence="1" id="KW-1133">Transmembrane helix</keyword>